<feature type="compositionally biased region" description="Polar residues" evidence="1">
    <location>
        <begin position="8"/>
        <end position="17"/>
    </location>
</feature>
<feature type="region of interest" description="Disordered" evidence="1">
    <location>
        <begin position="124"/>
        <end position="162"/>
    </location>
</feature>
<accession>A0AAN9TGN2</accession>
<proteinExistence type="predicted"/>
<evidence type="ECO:0000313" key="2">
    <source>
        <dbReference type="EMBL" id="KAK7583829.1"/>
    </source>
</evidence>
<organism evidence="2 3">
    <name type="scientific">Parthenolecanium corni</name>
    <dbReference type="NCBI Taxonomy" id="536013"/>
    <lineage>
        <taxon>Eukaryota</taxon>
        <taxon>Metazoa</taxon>
        <taxon>Ecdysozoa</taxon>
        <taxon>Arthropoda</taxon>
        <taxon>Hexapoda</taxon>
        <taxon>Insecta</taxon>
        <taxon>Pterygota</taxon>
        <taxon>Neoptera</taxon>
        <taxon>Paraneoptera</taxon>
        <taxon>Hemiptera</taxon>
        <taxon>Sternorrhyncha</taxon>
        <taxon>Coccoidea</taxon>
        <taxon>Coccidae</taxon>
        <taxon>Parthenolecanium</taxon>
    </lineage>
</organism>
<name>A0AAN9TGN2_9HEMI</name>
<evidence type="ECO:0000256" key="1">
    <source>
        <dbReference type="SAM" id="MobiDB-lite"/>
    </source>
</evidence>
<comment type="caution">
    <text evidence="2">The sequence shown here is derived from an EMBL/GenBank/DDBJ whole genome shotgun (WGS) entry which is preliminary data.</text>
</comment>
<protein>
    <submittedName>
        <fullName evidence="2">Uncharacterized protein</fullName>
    </submittedName>
</protein>
<dbReference type="Proteomes" id="UP001367676">
    <property type="component" value="Unassembled WGS sequence"/>
</dbReference>
<gene>
    <name evidence="2" type="ORF">V9T40_004792</name>
</gene>
<feature type="region of interest" description="Disordered" evidence="1">
    <location>
        <begin position="181"/>
        <end position="200"/>
    </location>
</feature>
<evidence type="ECO:0000313" key="3">
    <source>
        <dbReference type="Proteomes" id="UP001367676"/>
    </source>
</evidence>
<keyword evidence="3" id="KW-1185">Reference proteome</keyword>
<sequence length="391" mass="42764">MSWPRWNYMNSSSQASIAPSAKKLWGVEESKEEGPKGILNMNGGDIQCGSVWRDSTWSTSEHGVSQPLMVTRRSGSFPAAETVGSILSPRSSETGGLGVKMVEYVLGTSPTSKDLEPRMKSLVLNSNEASGADLTKKEKDKAPTSPYDNLNAKKELENGPSCPSVVQQNGIVVMQNGSLDEDKAFNRTPGSRQPSPSDEDINKNMAVAAVTVGTNNNNLNSGNNSVVVVENLHAHHPLMNHPLTLPMPPHHPHPQHHQLNQLDSINHQFSDQMLDQNAFDAHQVAVNSQQMNHQAAGIDSSSVVSFEKEKKRRSVASRRVAPEVVVGGSNDFFCSLDESGPQTAVGRRRRGAVRTNYVLRMQYEVTNTFGNQFLLGYLPFPKRSQTVVRSP</sequence>
<reference evidence="2 3" key="1">
    <citation type="submission" date="2024-03" db="EMBL/GenBank/DDBJ databases">
        <title>Adaptation during the transition from Ophiocordyceps entomopathogen to insect associate is accompanied by gene loss and intensified selection.</title>
        <authorList>
            <person name="Ward C.M."/>
            <person name="Onetto C.A."/>
            <person name="Borneman A.R."/>
        </authorList>
    </citation>
    <scope>NUCLEOTIDE SEQUENCE [LARGE SCALE GENOMIC DNA]</scope>
    <source>
        <strain evidence="2">AWRI1</strain>
        <tissue evidence="2">Single Adult Female</tissue>
    </source>
</reference>
<dbReference type="EMBL" id="JBBCAQ010000032">
    <property type="protein sequence ID" value="KAK7583829.1"/>
    <property type="molecule type" value="Genomic_DNA"/>
</dbReference>
<dbReference type="AlphaFoldDB" id="A0AAN9TGN2"/>
<feature type="region of interest" description="Disordered" evidence="1">
    <location>
        <begin position="1"/>
        <end position="21"/>
    </location>
</feature>